<evidence type="ECO:0000256" key="1">
    <source>
        <dbReference type="ARBA" id="ARBA00022553"/>
    </source>
</evidence>
<dbReference type="SUPFAM" id="SSF52172">
    <property type="entry name" value="CheY-like"/>
    <property type="match status" value="1"/>
</dbReference>
<organism evidence="5 6">
    <name type="scientific">Rhodothermus profundi</name>
    <dbReference type="NCBI Taxonomy" id="633813"/>
    <lineage>
        <taxon>Bacteria</taxon>
        <taxon>Pseudomonadati</taxon>
        <taxon>Rhodothermota</taxon>
        <taxon>Rhodothermia</taxon>
        <taxon>Rhodothermales</taxon>
        <taxon>Rhodothermaceae</taxon>
        <taxon>Rhodothermus</taxon>
    </lineage>
</organism>
<dbReference type="EMBL" id="FRAU01000005">
    <property type="protein sequence ID" value="SHK71101.1"/>
    <property type="molecule type" value="Genomic_DNA"/>
</dbReference>
<evidence type="ECO:0000313" key="5">
    <source>
        <dbReference type="EMBL" id="SHK71101.1"/>
    </source>
</evidence>
<evidence type="ECO:0000256" key="3">
    <source>
        <dbReference type="PROSITE-ProRule" id="PRU00169"/>
    </source>
</evidence>
<dbReference type="CDD" id="cd00156">
    <property type="entry name" value="REC"/>
    <property type="match status" value="1"/>
</dbReference>
<keyword evidence="6" id="KW-1185">Reference proteome</keyword>
<dbReference type="SMART" id="SM00448">
    <property type="entry name" value="REC"/>
    <property type="match status" value="1"/>
</dbReference>
<dbReference type="RefSeq" id="WP_245771990.1">
    <property type="nucleotide sequence ID" value="NZ_FRAU01000005.1"/>
</dbReference>
<dbReference type="SUPFAM" id="SSF53649">
    <property type="entry name" value="Alkaline phosphatase-like"/>
    <property type="match status" value="1"/>
</dbReference>
<gene>
    <name evidence="5" type="ORF">SAMN04488087_1804</name>
</gene>
<keyword evidence="1 3" id="KW-0597">Phosphoprotein</keyword>
<dbReference type="AlphaFoldDB" id="A0A1M6UPK5"/>
<reference evidence="6" key="1">
    <citation type="submission" date="2016-11" db="EMBL/GenBank/DDBJ databases">
        <authorList>
            <person name="Varghese N."/>
            <person name="Submissions S."/>
        </authorList>
    </citation>
    <scope>NUCLEOTIDE SEQUENCE [LARGE SCALE GENOMIC DNA]</scope>
    <source>
        <strain evidence="6">DSM 22212</strain>
    </source>
</reference>
<protein>
    <submittedName>
        <fullName evidence="5">PglZ domain-containing protein</fullName>
    </submittedName>
</protein>
<accession>A0A1M6UPK5</accession>
<dbReference type="InterPro" id="IPR050595">
    <property type="entry name" value="Bact_response_regulator"/>
</dbReference>
<dbReference type="Pfam" id="PF08665">
    <property type="entry name" value="PglZ"/>
    <property type="match status" value="1"/>
</dbReference>
<sequence>MPGKPRILWADDEIELLRPHILFLETKGYEVTSVTNGADAVEQVRRQHFDVVLLDEQMPGMGGLETLSAIKAIAPELPVVLVTKSEEEQLMEEALGRQISDYLTKPVNPSQILLTCKRLLEQPRIRSEKVSQEYLQAFARIAAALQEPLSPNEWVDLYRELTRFDLELEGDEGARQILEDQFREANRVFGRYVEEVYPDWLASGSEVKRPVLSHEVLPRFVLPALDEKRPVLLFVIDCMRFDQWLEFERLLAPLFDLELTFYYALLPTATPYARNAIFSGLLPRDLARRYPEAWSEAEDSESSRNRNEELFLKDFFERRRLRARIRYEKLIGAADGRAFARQVNDFLQHDLSAIVVNFVDILAHSRSDSDVLKEIAPDERAYRALTRTWFEHSWLYQAFQELARQRCTILLTTDHGAIRCLHPTRVLGDRETSTALRFKFGRNLRGDERHAIFVRDPLPFGLPRSSVTTTYLLAKEDYYFVYPTNYHHYVNLYRDTFQHGGVSLQEMIVPFITMHPKAL</sequence>
<evidence type="ECO:0000259" key="4">
    <source>
        <dbReference type="PROSITE" id="PS50110"/>
    </source>
</evidence>
<proteinExistence type="predicted"/>
<dbReference type="PANTHER" id="PTHR44591">
    <property type="entry name" value="STRESS RESPONSE REGULATOR PROTEIN 1"/>
    <property type="match status" value="1"/>
</dbReference>
<dbReference type="Proteomes" id="UP000185812">
    <property type="component" value="Unassembled WGS sequence"/>
</dbReference>
<feature type="modified residue" description="4-aspartylphosphate" evidence="3">
    <location>
        <position position="55"/>
    </location>
</feature>
<evidence type="ECO:0000256" key="2">
    <source>
        <dbReference type="ARBA" id="ARBA00023012"/>
    </source>
</evidence>
<dbReference type="GO" id="GO:0000160">
    <property type="term" value="P:phosphorelay signal transduction system"/>
    <property type="evidence" value="ECO:0007669"/>
    <property type="project" value="UniProtKB-KW"/>
</dbReference>
<dbReference type="PANTHER" id="PTHR44591:SF14">
    <property type="entry name" value="PROTEIN PILG"/>
    <property type="match status" value="1"/>
</dbReference>
<dbReference type="InterPro" id="IPR001789">
    <property type="entry name" value="Sig_transdc_resp-reg_receiver"/>
</dbReference>
<evidence type="ECO:0000313" key="6">
    <source>
        <dbReference type="Proteomes" id="UP000185812"/>
    </source>
</evidence>
<dbReference type="STRING" id="633813.SAMN04488087_1804"/>
<feature type="domain" description="Response regulatory" evidence="4">
    <location>
        <begin position="6"/>
        <end position="120"/>
    </location>
</feature>
<dbReference type="PROSITE" id="PS50110">
    <property type="entry name" value="RESPONSE_REGULATORY"/>
    <property type="match status" value="1"/>
</dbReference>
<dbReference type="Pfam" id="PF00072">
    <property type="entry name" value="Response_reg"/>
    <property type="match status" value="1"/>
</dbReference>
<dbReference type="InterPro" id="IPR017850">
    <property type="entry name" value="Alkaline_phosphatase_core_sf"/>
</dbReference>
<dbReference type="Gene3D" id="3.40.50.2300">
    <property type="match status" value="1"/>
</dbReference>
<name>A0A1M6UPK5_9BACT</name>
<dbReference type="InterPro" id="IPR011006">
    <property type="entry name" value="CheY-like_superfamily"/>
</dbReference>
<keyword evidence="2" id="KW-0902">Two-component regulatory system</keyword>